<comment type="caution">
    <text evidence="2">The sequence shown here is derived from an EMBL/GenBank/DDBJ whole genome shotgun (WGS) entry which is preliminary data.</text>
</comment>
<protein>
    <submittedName>
        <fullName evidence="2">ROK family protein</fullName>
    </submittedName>
</protein>
<evidence type="ECO:0000256" key="1">
    <source>
        <dbReference type="ARBA" id="ARBA00006479"/>
    </source>
</evidence>
<dbReference type="Pfam" id="PF00480">
    <property type="entry name" value="ROK"/>
    <property type="match status" value="1"/>
</dbReference>
<dbReference type="Proteomes" id="UP000322918">
    <property type="component" value="Unassembled WGS sequence"/>
</dbReference>
<organism evidence="2 3">
    <name type="scientific">Arcticibacter tournemirensis</name>
    <dbReference type="NCBI Taxonomy" id="699437"/>
    <lineage>
        <taxon>Bacteria</taxon>
        <taxon>Pseudomonadati</taxon>
        <taxon>Bacteroidota</taxon>
        <taxon>Sphingobacteriia</taxon>
        <taxon>Sphingobacteriales</taxon>
        <taxon>Sphingobacteriaceae</taxon>
        <taxon>Arcticibacter</taxon>
    </lineage>
</organism>
<keyword evidence="3" id="KW-1185">Reference proteome</keyword>
<dbReference type="PANTHER" id="PTHR18964:SF149">
    <property type="entry name" value="BIFUNCTIONAL UDP-N-ACETYLGLUCOSAMINE 2-EPIMERASE_N-ACETYLMANNOSAMINE KINASE"/>
    <property type="match status" value="1"/>
</dbReference>
<comment type="similarity">
    <text evidence="1">Belongs to the ROK (NagC/XylR) family.</text>
</comment>
<sequence>MYSIAIDLGGTVVKVGLIRDGKIAGFTLLEAFSERGVRPNLPLIKSAINDLLFKENVAQNELSGVGLAFPGLVNPINNTIISTNKKYDDARDLDFNEWVENNWRVPFFMDNDARLAVVGEWKYGAACGHKNVVMVTIGTGIGTGVIMDDSLLYGEHFQAGSLGGHFVVDYKARRCSCGNIGCVEALASSSFLPQIISENDALSPEFRERAVQYDFKKIFSLASEGETDAITVRNNCMDIWAAAIVTYIHAYDPNIIVLGGGIMKSKDLIIPYIKDRVDRLAWCPSGKVDIVASRLEDSAALLGIQYSLLKRLKMGEIN</sequence>
<reference evidence="2 3" key="1">
    <citation type="submission" date="2019-09" db="EMBL/GenBank/DDBJ databases">
        <title>Pararcticibacter amylolyticus gen. nov., sp. nov., isolated from a rottenly hemp rope, and reclassification of Pedobacter tournemirensis as Pararcticibacter tournemirensis comb. nov.</title>
        <authorList>
            <person name="Cai Y."/>
        </authorList>
    </citation>
    <scope>NUCLEOTIDE SEQUENCE [LARGE SCALE GENOMIC DNA]</scope>
    <source>
        <strain evidence="2 3">TF5-37.2-LB10</strain>
    </source>
</reference>
<dbReference type="OrthoDB" id="9810372at2"/>
<dbReference type="EMBL" id="VWNE01000013">
    <property type="protein sequence ID" value="KAA8483166.1"/>
    <property type="molecule type" value="Genomic_DNA"/>
</dbReference>
<name>A0A5M9H8B1_9SPHI</name>
<dbReference type="SUPFAM" id="SSF53067">
    <property type="entry name" value="Actin-like ATPase domain"/>
    <property type="match status" value="1"/>
</dbReference>
<evidence type="ECO:0000313" key="2">
    <source>
        <dbReference type="EMBL" id="KAA8483166.1"/>
    </source>
</evidence>
<accession>A0A5M9H8B1</accession>
<dbReference type="Gene3D" id="3.30.420.40">
    <property type="match status" value="2"/>
</dbReference>
<proteinExistence type="inferred from homology"/>
<dbReference type="InterPro" id="IPR043129">
    <property type="entry name" value="ATPase_NBD"/>
</dbReference>
<evidence type="ECO:0000313" key="3">
    <source>
        <dbReference type="Proteomes" id="UP000322918"/>
    </source>
</evidence>
<dbReference type="InterPro" id="IPR000600">
    <property type="entry name" value="ROK"/>
</dbReference>
<dbReference type="AlphaFoldDB" id="A0A5M9H8B1"/>
<gene>
    <name evidence="2" type="ORF">F1649_10075</name>
</gene>
<dbReference type="PANTHER" id="PTHR18964">
    <property type="entry name" value="ROK (REPRESSOR, ORF, KINASE) FAMILY"/>
    <property type="match status" value="1"/>
</dbReference>